<dbReference type="InterPro" id="IPR032710">
    <property type="entry name" value="NTF2-like_dom_sf"/>
</dbReference>
<reference evidence="1 2" key="1">
    <citation type="journal article" date="2020" name="J. Phycol.">
        <title>Comparative genome analysis reveals Cyanidiococcus gen. nov., a new extremophilic red algal genus sister to Cyanidioschyzon (Cyanidioschyzonaceae, Rhodophyta).</title>
        <authorList>
            <person name="Liu S.-L."/>
            <person name="Chiang Y.-R."/>
            <person name="Yoon H.S."/>
            <person name="Fu H.-Y."/>
        </authorList>
    </citation>
    <scope>NUCLEOTIDE SEQUENCE [LARGE SCALE GENOMIC DNA]</scope>
    <source>
        <strain evidence="1 2">THAL066</strain>
    </source>
</reference>
<keyword evidence="2" id="KW-1185">Reference proteome</keyword>
<proteinExistence type="predicted"/>
<dbReference type="Proteomes" id="UP000530660">
    <property type="component" value="Unassembled WGS sequence"/>
</dbReference>
<dbReference type="PANTHER" id="PTHR34123">
    <property type="entry name" value="OS04G0578200 PROTEIN"/>
    <property type="match status" value="1"/>
</dbReference>
<dbReference type="Gene3D" id="3.10.450.50">
    <property type="match status" value="1"/>
</dbReference>
<sequence length="212" mass="25071">MFDPKYRPEWEIYDEGIVFEDPLTRLRGMQAYRRNIEFLRESPVFGEGQLLLHDLAVHEPNVVVTRWTLSLRAKFVPFQPLVVFTGTSTYEWSVEHGRIVSHVDRWDSISRQAYFSPEGLRDLLAQLFFRPFQGLEGTVLYRFREFMIVQLQEGSVIARPVYRRLSTNELERGVEQTFAIHGYQVTEHTRTDRPSEMTEWLHLHKVDASRKP</sequence>
<dbReference type="OrthoDB" id="44820at2759"/>
<name>A0A7J7IJK6_9RHOD</name>
<accession>A0A7J7IJK6</accession>
<comment type="caution">
    <text evidence="1">The sequence shown here is derived from an EMBL/GenBank/DDBJ whole genome shotgun (WGS) entry which is preliminary data.</text>
</comment>
<organism evidence="1 2">
    <name type="scientific">Cyanidiococcus yangmingshanensis</name>
    <dbReference type="NCBI Taxonomy" id="2690220"/>
    <lineage>
        <taxon>Eukaryota</taxon>
        <taxon>Rhodophyta</taxon>
        <taxon>Bangiophyceae</taxon>
        <taxon>Cyanidiales</taxon>
        <taxon>Cyanidiaceae</taxon>
        <taxon>Cyanidiococcus</taxon>
    </lineage>
</organism>
<evidence type="ECO:0000313" key="1">
    <source>
        <dbReference type="EMBL" id="KAF6003263.1"/>
    </source>
</evidence>
<evidence type="ECO:0000313" key="2">
    <source>
        <dbReference type="Proteomes" id="UP000530660"/>
    </source>
</evidence>
<dbReference type="PANTHER" id="PTHR34123:SF1">
    <property type="entry name" value="OS04G0578200 PROTEIN"/>
    <property type="match status" value="1"/>
</dbReference>
<dbReference type="EMBL" id="VWRR01000007">
    <property type="protein sequence ID" value="KAF6003263.1"/>
    <property type="molecule type" value="Genomic_DNA"/>
</dbReference>
<protein>
    <submittedName>
        <fullName evidence="1">Uncharacterized protein</fullName>
    </submittedName>
</protein>
<dbReference type="Pfam" id="PF10184">
    <property type="entry name" value="DUF2358"/>
    <property type="match status" value="1"/>
</dbReference>
<dbReference type="InterPro" id="IPR018790">
    <property type="entry name" value="DUF2358"/>
</dbReference>
<gene>
    <name evidence="1" type="ORF">F1559_002341</name>
</gene>
<dbReference type="SUPFAM" id="SSF54427">
    <property type="entry name" value="NTF2-like"/>
    <property type="match status" value="1"/>
</dbReference>
<dbReference type="AlphaFoldDB" id="A0A7J7IJK6"/>